<dbReference type="RefSeq" id="WP_054289413.1">
    <property type="nucleotide sequence ID" value="NZ_CP012752.1"/>
</dbReference>
<keyword evidence="3" id="KW-1185">Reference proteome</keyword>
<proteinExistence type="predicted"/>
<sequence>MARGSRWVDAAPLEVARPRLPWLKMVPGWLRIVVLSLALMGLAGWLVVKIARICWYYPVSMLLVAVASLLDWWAGHYLTGVVVSVVVVGSLVWWWKHADSYARRCRWLRTEMRRFAVYAWDWRTVMRLANLAGEVNGREYLPKLQRVWSQGWRDRVQVRMVKGQVPEQWMARASGLAHSFHANACQVLVTGPGRIELELVYADVDAGAGYRAVGAEPGASWWP</sequence>
<feature type="transmembrane region" description="Helical" evidence="1">
    <location>
        <begin position="54"/>
        <end position="70"/>
    </location>
</feature>
<feature type="transmembrane region" description="Helical" evidence="1">
    <location>
        <begin position="76"/>
        <end position="95"/>
    </location>
</feature>
<accession>A0A0N9HLW5</accession>
<keyword evidence="1" id="KW-0472">Membrane</keyword>
<evidence type="ECO:0000313" key="3">
    <source>
        <dbReference type="Proteomes" id="UP000063699"/>
    </source>
</evidence>
<organism evidence="2 3">
    <name type="scientific">Kibdelosporangium phytohabitans</name>
    <dbReference type="NCBI Taxonomy" id="860235"/>
    <lineage>
        <taxon>Bacteria</taxon>
        <taxon>Bacillati</taxon>
        <taxon>Actinomycetota</taxon>
        <taxon>Actinomycetes</taxon>
        <taxon>Pseudonocardiales</taxon>
        <taxon>Pseudonocardiaceae</taxon>
        <taxon>Kibdelosporangium</taxon>
    </lineage>
</organism>
<feature type="transmembrane region" description="Helical" evidence="1">
    <location>
        <begin position="28"/>
        <end position="47"/>
    </location>
</feature>
<dbReference type="AlphaFoldDB" id="A0A0N9HLW5"/>
<keyword evidence="1" id="KW-1133">Transmembrane helix</keyword>
<dbReference type="STRING" id="860235.AOZ06_11400"/>
<dbReference type="Proteomes" id="UP000063699">
    <property type="component" value="Chromosome"/>
</dbReference>
<gene>
    <name evidence="2" type="ORF">AOZ06_11400</name>
</gene>
<reference evidence="2 3" key="1">
    <citation type="submission" date="2015-07" db="EMBL/GenBank/DDBJ databases">
        <title>Genome sequencing of Kibdelosporangium phytohabitans.</title>
        <authorList>
            <person name="Qin S."/>
            <person name="Xing K."/>
        </authorList>
    </citation>
    <scope>NUCLEOTIDE SEQUENCE [LARGE SCALE GENOMIC DNA]</scope>
    <source>
        <strain evidence="2 3">KLBMP1111</strain>
    </source>
</reference>
<evidence type="ECO:0000256" key="1">
    <source>
        <dbReference type="SAM" id="Phobius"/>
    </source>
</evidence>
<protein>
    <recommendedName>
        <fullName evidence="4">Cell division protein FtsK</fullName>
    </recommendedName>
</protein>
<name>A0A0N9HLW5_9PSEU</name>
<dbReference type="OrthoDB" id="3217500at2"/>
<evidence type="ECO:0000313" key="2">
    <source>
        <dbReference type="EMBL" id="ALG07445.1"/>
    </source>
</evidence>
<evidence type="ECO:0008006" key="4">
    <source>
        <dbReference type="Google" id="ProtNLM"/>
    </source>
</evidence>
<dbReference type="EMBL" id="CP012752">
    <property type="protein sequence ID" value="ALG07445.1"/>
    <property type="molecule type" value="Genomic_DNA"/>
</dbReference>
<dbReference type="KEGG" id="kphy:AOZ06_11400"/>
<keyword evidence="1" id="KW-0812">Transmembrane</keyword>